<keyword evidence="9" id="KW-0233">DNA recombination</keyword>
<evidence type="ECO:0000256" key="4">
    <source>
        <dbReference type="ARBA" id="ARBA00022454"/>
    </source>
</evidence>
<evidence type="ECO:0000256" key="5">
    <source>
        <dbReference type="ARBA" id="ARBA00022741"/>
    </source>
</evidence>
<evidence type="ECO:0000256" key="9">
    <source>
        <dbReference type="ARBA" id="ARBA00023172"/>
    </source>
</evidence>
<evidence type="ECO:0000259" key="13">
    <source>
        <dbReference type="Pfam" id="PF13476"/>
    </source>
</evidence>
<name>A0ABQ9EI27_TEGGR</name>
<dbReference type="Pfam" id="PF13476">
    <property type="entry name" value="AAA_23"/>
    <property type="match status" value="1"/>
</dbReference>
<gene>
    <name evidence="14" type="ORF">KUTeg_019983</name>
</gene>
<keyword evidence="8" id="KW-0175">Coiled coil</keyword>
<sequence>MSDYIANKMSKRRASTEASTSVPSKRRHEGDGDSYHEDTDMDLSQRRDFELDTVNEADIGGKSAVLTALVVGLGGKASVTNRGSTVKSFIKVGKQTAELQIKLRNRGPEAYKPDEFGDSIIVERKFSSDGGGQYRLKSSEGKVISQKREDLTTILDQFNIQVDNPVAILNQDTSRNFLNSKSPHDKYKFFLRATQLDQMVSDYRLADEQIKVTKDIIERKELKNPCS</sequence>
<comment type="similarity">
    <text evidence="3">Belongs to the SMC family. SMC6 subfamily.</text>
</comment>
<organism evidence="14 15">
    <name type="scientific">Tegillarca granosa</name>
    <name type="common">Malaysian cockle</name>
    <name type="synonym">Anadara granosa</name>
    <dbReference type="NCBI Taxonomy" id="220873"/>
    <lineage>
        <taxon>Eukaryota</taxon>
        <taxon>Metazoa</taxon>
        <taxon>Spiralia</taxon>
        <taxon>Lophotrochozoa</taxon>
        <taxon>Mollusca</taxon>
        <taxon>Bivalvia</taxon>
        <taxon>Autobranchia</taxon>
        <taxon>Pteriomorphia</taxon>
        <taxon>Arcoida</taxon>
        <taxon>Arcoidea</taxon>
        <taxon>Arcidae</taxon>
        <taxon>Tegillarca</taxon>
    </lineage>
</organism>
<reference evidence="14 15" key="1">
    <citation type="submission" date="2022-12" db="EMBL/GenBank/DDBJ databases">
        <title>Chromosome-level genome of Tegillarca granosa.</title>
        <authorList>
            <person name="Kim J."/>
        </authorList>
    </citation>
    <scope>NUCLEOTIDE SEQUENCE [LARGE SCALE GENOMIC DNA]</scope>
    <source>
        <strain evidence="14">Teg-2019</strain>
        <tissue evidence="14">Adductor muscle</tissue>
    </source>
</reference>
<keyword evidence="4" id="KW-0158">Chromosome</keyword>
<evidence type="ECO:0000256" key="12">
    <source>
        <dbReference type="SAM" id="MobiDB-lite"/>
    </source>
</evidence>
<evidence type="ECO:0000256" key="10">
    <source>
        <dbReference type="ARBA" id="ARBA00023204"/>
    </source>
</evidence>
<keyword evidence="11" id="KW-0539">Nucleus</keyword>
<feature type="region of interest" description="Disordered" evidence="12">
    <location>
        <begin position="1"/>
        <end position="44"/>
    </location>
</feature>
<accession>A0ABQ9EI27</accession>
<evidence type="ECO:0000256" key="6">
    <source>
        <dbReference type="ARBA" id="ARBA00022763"/>
    </source>
</evidence>
<keyword evidence="6" id="KW-0227">DNA damage</keyword>
<feature type="domain" description="Rad50/SbcC-type AAA" evidence="13">
    <location>
        <begin position="61"/>
        <end position="223"/>
    </location>
</feature>
<dbReference type="Proteomes" id="UP001217089">
    <property type="component" value="Unassembled WGS sequence"/>
</dbReference>
<protein>
    <recommendedName>
        <fullName evidence="13">Rad50/SbcC-type AAA domain-containing protein</fullName>
    </recommendedName>
</protein>
<dbReference type="PANTHER" id="PTHR19306:SF6">
    <property type="entry name" value="STRUCTURAL MAINTENANCE OF CHROMOSOMES PROTEIN 6"/>
    <property type="match status" value="1"/>
</dbReference>
<proteinExistence type="inferred from homology"/>
<evidence type="ECO:0000256" key="3">
    <source>
        <dbReference type="ARBA" id="ARBA00006793"/>
    </source>
</evidence>
<evidence type="ECO:0000313" key="15">
    <source>
        <dbReference type="Proteomes" id="UP001217089"/>
    </source>
</evidence>
<keyword evidence="15" id="KW-1185">Reference proteome</keyword>
<evidence type="ECO:0000256" key="1">
    <source>
        <dbReference type="ARBA" id="ARBA00004123"/>
    </source>
</evidence>
<evidence type="ECO:0000256" key="8">
    <source>
        <dbReference type="ARBA" id="ARBA00023054"/>
    </source>
</evidence>
<keyword evidence="10" id="KW-0234">DNA repair</keyword>
<evidence type="ECO:0000256" key="7">
    <source>
        <dbReference type="ARBA" id="ARBA00022840"/>
    </source>
</evidence>
<dbReference type="InterPro" id="IPR027417">
    <property type="entry name" value="P-loop_NTPase"/>
</dbReference>
<dbReference type="Gene3D" id="3.40.50.300">
    <property type="entry name" value="P-loop containing nucleotide triphosphate hydrolases"/>
    <property type="match status" value="1"/>
</dbReference>
<evidence type="ECO:0000256" key="2">
    <source>
        <dbReference type="ARBA" id="ARBA00004286"/>
    </source>
</evidence>
<dbReference type="EMBL" id="JARBDR010000917">
    <property type="protein sequence ID" value="KAJ8303587.1"/>
    <property type="molecule type" value="Genomic_DNA"/>
</dbReference>
<dbReference type="InterPro" id="IPR038729">
    <property type="entry name" value="Rad50/SbcC_AAA"/>
</dbReference>
<comment type="subcellular location">
    <subcellularLocation>
        <location evidence="2">Chromosome</location>
    </subcellularLocation>
    <subcellularLocation>
        <location evidence="1">Nucleus</location>
    </subcellularLocation>
</comment>
<feature type="compositionally biased region" description="Basic and acidic residues" evidence="12">
    <location>
        <begin position="28"/>
        <end position="44"/>
    </location>
</feature>
<keyword evidence="5" id="KW-0547">Nucleotide-binding</keyword>
<dbReference type="PANTHER" id="PTHR19306">
    <property type="entry name" value="STRUCTURAL MAINTENANCE OF CHROMOSOMES 5,6 SMC5, SMC6"/>
    <property type="match status" value="1"/>
</dbReference>
<comment type="caution">
    <text evidence="14">The sequence shown here is derived from an EMBL/GenBank/DDBJ whole genome shotgun (WGS) entry which is preliminary data.</text>
</comment>
<evidence type="ECO:0000313" key="14">
    <source>
        <dbReference type="EMBL" id="KAJ8303587.1"/>
    </source>
</evidence>
<dbReference type="SUPFAM" id="SSF52540">
    <property type="entry name" value="P-loop containing nucleoside triphosphate hydrolases"/>
    <property type="match status" value="1"/>
</dbReference>
<keyword evidence="7" id="KW-0067">ATP-binding</keyword>
<evidence type="ECO:0000256" key="11">
    <source>
        <dbReference type="ARBA" id="ARBA00023242"/>
    </source>
</evidence>